<evidence type="ECO:0000256" key="5">
    <source>
        <dbReference type="ARBA" id="ARBA00023002"/>
    </source>
</evidence>
<keyword evidence="11" id="KW-1185">Reference proteome</keyword>
<dbReference type="InterPro" id="IPR036291">
    <property type="entry name" value="NAD(P)-bd_dom_sf"/>
</dbReference>
<evidence type="ECO:0000313" key="11">
    <source>
        <dbReference type="Proteomes" id="UP000681317"/>
    </source>
</evidence>
<gene>
    <name evidence="7 10" type="primary">zwf</name>
    <name evidence="10" type="ORF">LYSCAS_22800</name>
</gene>
<dbReference type="InterPro" id="IPR022674">
    <property type="entry name" value="G6P_DH_NAD-bd"/>
</dbReference>
<reference evidence="10 11" key="1">
    <citation type="submission" date="2021-03" db="EMBL/GenBank/DDBJ databases">
        <title>Complete Genome Sequences of Two Lysobacter Strains Isolated from Sea Water (Lysobacter caseinilyticus) and Soil (Lysobacter helvus) in South Korea.</title>
        <authorList>
            <person name="Watanabe Y."/>
            <person name="Arakawa K."/>
        </authorList>
    </citation>
    <scope>NUCLEOTIDE SEQUENCE [LARGE SCALE GENOMIC DNA]</scope>
    <source>
        <strain evidence="10 11">KVB24</strain>
    </source>
</reference>
<evidence type="ECO:0000256" key="7">
    <source>
        <dbReference type="HAMAP-Rule" id="MF_00966"/>
    </source>
</evidence>
<evidence type="ECO:0000256" key="6">
    <source>
        <dbReference type="ARBA" id="ARBA00023277"/>
    </source>
</evidence>
<accession>A0ABM7Q7A7</accession>
<comment type="function">
    <text evidence="7">Catalyzes the oxidation of glucose 6-phosphate to 6-phosphogluconolactone.</text>
</comment>
<feature type="binding site" evidence="7">
    <location>
        <position position="180"/>
    </location>
    <ligand>
        <name>substrate</name>
    </ligand>
</feature>
<comment type="pathway">
    <text evidence="1 7">Carbohydrate degradation; pentose phosphate pathway; D-ribulose 5-phosphate from D-glucose 6-phosphate (oxidative stage): step 1/3.</text>
</comment>
<organism evidence="10 11">
    <name type="scientific">Noviluteimonas caseinilytica</name>
    <dbReference type="NCBI Taxonomy" id="2675101"/>
    <lineage>
        <taxon>Bacteria</taxon>
        <taxon>Pseudomonadati</taxon>
        <taxon>Pseudomonadota</taxon>
        <taxon>Gammaproteobacteria</taxon>
        <taxon>Lysobacterales</taxon>
        <taxon>Lysobacteraceae</taxon>
        <taxon>Noviluteimonas</taxon>
    </lineage>
</organism>
<feature type="domain" description="Glucose-6-phosphate dehydrogenase NAD-binding" evidence="8">
    <location>
        <begin position="10"/>
        <end position="185"/>
    </location>
</feature>
<comment type="caution">
    <text evidence="7">Lacks conserved residue(s) required for the propagation of feature annotation.</text>
</comment>
<keyword evidence="4 7" id="KW-0521">NADP</keyword>
<keyword evidence="3 7" id="KW-0313">Glucose metabolism</keyword>
<dbReference type="PANTHER" id="PTHR23429">
    <property type="entry name" value="GLUCOSE-6-PHOSPHATE 1-DEHYDROGENASE G6PD"/>
    <property type="match status" value="1"/>
</dbReference>
<dbReference type="Proteomes" id="UP000681317">
    <property type="component" value="Chromosome"/>
</dbReference>
<protein>
    <recommendedName>
        <fullName evidence="7">Glucose-6-phosphate 1-dehydrogenase</fullName>
        <shortName evidence="7">G6PD</shortName>
        <ecNumber evidence="7">1.1.1.49</ecNumber>
    </recommendedName>
</protein>
<dbReference type="SUPFAM" id="SSF51735">
    <property type="entry name" value="NAD(P)-binding Rossmann-fold domains"/>
    <property type="match status" value="1"/>
</dbReference>
<dbReference type="SUPFAM" id="SSF55347">
    <property type="entry name" value="Glyceraldehyde-3-phosphate dehydrogenase-like, C-terminal domain"/>
    <property type="match status" value="1"/>
</dbReference>
<dbReference type="EMBL" id="AP024545">
    <property type="protein sequence ID" value="BCT93256.1"/>
    <property type="molecule type" value="Genomic_DNA"/>
</dbReference>
<dbReference type="Gene3D" id="3.30.360.10">
    <property type="entry name" value="Dihydrodipicolinate Reductase, domain 2"/>
    <property type="match status" value="1"/>
</dbReference>
<dbReference type="HAMAP" id="MF_00966">
    <property type="entry name" value="G6PD"/>
    <property type="match status" value="1"/>
</dbReference>
<name>A0ABM7Q7A7_9GAMM</name>
<comment type="similarity">
    <text evidence="2 7">Belongs to the glucose-6-phosphate dehydrogenase family.</text>
</comment>
<keyword evidence="5 7" id="KW-0560">Oxidoreductase</keyword>
<evidence type="ECO:0000259" key="9">
    <source>
        <dbReference type="Pfam" id="PF02781"/>
    </source>
</evidence>
<evidence type="ECO:0000256" key="1">
    <source>
        <dbReference type="ARBA" id="ARBA00004937"/>
    </source>
</evidence>
<dbReference type="NCBIfam" id="TIGR00871">
    <property type="entry name" value="zwf"/>
    <property type="match status" value="1"/>
</dbReference>
<feature type="binding site" evidence="7">
    <location>
        <position position="146"/>
    </location>
    <ligand>
        <name>NADP(+)</name>
        <dbReference type="ChEBI" id="CHEBI:58349"/>
    </ligand>
</feature>
<evidence type="ECO:0000313" key="10">
    <source>
        <dbReference type="EMBL" id="BCT93256.1"/>
    </source>
</evidence>
<evidence type="ECO:0000256" key="2">
    <source>
        <dbReference type="ARBA" id="ARBA00009975"/>
    </source>
</evidence>
<evidence type="ECO:0000256" key="3">
    <source>
        <dbReference type="ARBA" id="ARBA00022526"/>
    </source>
</evidence>
<dbReference type="InterPro" id="IPR022675">
    <property type="entry name" value="G6P_DH_C"/>
</dbReference>
<keyword evidence="6 7" id="KW-0119">Carbohydrate metabolism</keyword>
<dbReference type="PIRSF" id="PIRSF000110">
    <property type="entry name" value="G6PD"/>
    <property type="match status" value="1"/>
</dbReference>
<feature type="binding site" evidence="7">
    <location>
        <position position="336"/>
    </location>
    <ligand>
        <name>substrate</name>
    </ligand>
</feature>
<feature type="binding site" evidence="7">
    <location>
        <position position="214"/>
    </location>
    <ligand>
        <name>substrate</name>
    </ligand>
</feature>
<evidence type="ECO:0000259" key="8">
    <source>
        <dbReference type="Pfam" id="PF00479"/>
    </source>
</evidence>
<dbReference type="Pfam" id="PF00479">
    <property type="entry name" value="G6PD_N"/>
    <property type="match status" value="1"/>
</dbReference>
<proteinExistence type="inferred from homology"/>
<dbReference type="PROSITE" id="PS00069">
    <property type="entry name" value="G6P_DEHYDROGENASE"/>
    <property type="match status" value="1"/>
</dbReference>
<dbReference type="NCBIfam" id="NF009492">
    <property type="entry name" value="PRK12853.1-3"/>
    <property type="match status" value="1"/>
</dbReference>
<dbReference type="PRINTS" id="PR00079">
    <property type="entry name" value="G6PDHDRGNASE"/>
</dbReference>
<feature type="binding site" evidence="7">
    <location>
        <position position="47"/>
    </location>
    <ligand>
        <name>NADP(+)</name>
        <dbReference type="ChEBI" id="CHEBI:58349"/>
    </ligand>
</feature>
<dbReference type="InterPro" id="IPR001282">
    <property type="entry name" value="G6P_DH"/>
</dbReference>
<feature type="domain" description="Glucose-6-phosphate dehydrogenase C-terminal" evidence="9">
    <location>
        <begin position="188"/>
        <end position="485"/>
    </location>
</feature>
<evidence type="ECO:0000256" key="4">
    <source>
        <dbReference type="ARBA" id="ARBA00022857"/>
    </source>
</evidence>
<feature type="binding site" evidence="7">
    <location>
        <position position="233"/>
    </location>
    <ligand>
        <name>substrate</name>
    </ligand>
</feature>
<comment type="catalytic activity">
    <reaction evidence="7">
        <text>D-glucose 6-phosphate + NADP(+) = 6-phospho-D-glucono-1,5-lactone + NADPH + H(+)</text>
        <dbReference type="Rhea" id="RHEA:15841"/>
        <dbReference type="ChEBI" id="CHEBI:15378"/>
        <dbReference type="ChEBI" id="CHEBI:57783"/>
        <dbReference type="ChEBI" id="CHEBI:57955"/>
        <dbReference type="ChEBI" id="CHEBI:58349"/>
        <dbReference type="ChEBI" id="CHEBI:61548"/>
        <dbReference type="EC" id="1.1.1.49"/>
    </reaction>
</comment>
<sequence>MPATPASLLVIFGASGDLAQRMLLPSLYGLQHAALLPAGLRILGTARSEYEVAAFRDLVADAVRRNVPAADVDPASLDALLARLDYQAADSSDAASMQRLGERVTALRNGDVLYHLSTAPRFYGPICDALGAMGLAGPGTRVMLEKPIGHDLASAIEINDGVARVFDEDRVFRTDHYLGKEGVQNLIALRFGNAMFEPLWNARHIQQVQITVAETVGVEGRGDYYDTSGATRDMLQNHLLQLLCLTAMEPPARFEPTAVRNEKIKVLRSLRRIGRNEVQAETVAGQYTSGAVGAKVVPGYIDELGHPSRTETFVALRAHIDNWRWSGVPFYLRTGKRMARRSTEIHLQLKSVPHSIFDPGAHIAPNALTIRLQPDERIELRVMSKTPGLDRAGMRLSEVELDLDMHEEFADSTRRPAYERLYMDALEGNGTLFVRRDETEAAWEWVDAILDGWRAADVRPRPYPAGTWGPASAIAMTERHGHTWRE</sequence>
<dbReference type="InterPro" id="IPR019796">
    <property type="entry name" value="G6P_DH_AS"/>
</dbReference>
<dbReference type="Pfam" id="PF02781">
    <property type="entry name" value="G6PD_C"/>
    <property type="match status" value="1"/>
</dbReference>
<dbReference type="RefSeq" id="WP_213434191.1">
    <property type="nucleotide sequence ID" value="NZ_AP024545.1"/>
</dbReference>
<dbReference type="PANTHER" id="PTHR23429:SF0">
    <property type="entry name" value="GLUCOSE-6-PHOSPHATE 1-DEHYDROGENASE"/>
    <property type="match status" value="1"/>
</dbReference>
<feature type="active site" description="Proton acceptor" evidence="7">
    <location>
        <position position="238"/>
    </location>
</feature>
<dbReference type="Gene3D" id="3.40.50.720">
    <property type="entry name" value="NAD(P)-binding Rossmann-like Domain"/>
    <property type="match status" value="1"/>
</dbReference>
<dbReference type="EC" id="1.1.1.49" evidence="7"/>
<feature type="binding site" evidence="7">
    <location>
        <position position="176"/>
    </location>
    <ligand>
        <name>substrate</name>
    </ligand>
</feature>